<reference evidence="2" key="1">
    <citation type="submission" date="2020-10" db="EMBL/GenBank/DDBJ databases">
        <title>Feather gene expression reveals the developmental basis of iridescence in African starlings.</title>
        <authorList>
            <person name="Rubenstein D.R."/>
        </authorList>
    </citation>
    <scope>NUCLEOTIDE SEQUENCE</scope>
    <source>
        <strain evidence="2">SS15</strain>
        <tissue evidence="2">Liver</tissue>
    </source>
</reference>
<feature type="coiled-coil region" evidence="1">
    <location>
        <begin position="835"/>
        <end position="931"/>
    </location>
</feature>
<evidence type="ECO:0000313" key="4">
    <source>
        <dbReference type="Proteomes" id="UP000618051"/>
    </source>
</evidence>
<dbReference type="EMBL" id="JADDUC020000004">
    <property type="protein sequence ID" value="KAI1239958.1"/>
    <property type="molecule type" value="Genomic_DNA"/>
</dbReference>
<name>A0A835TSB6_9PASS</name>
<feature type="coiled-coil region" evidence="1">
    <location>
        <begin position="93"/>
        <end position="289"/>
    </location>
</feature>
<evidence type="ECO:0000256" key="1">
    <source>
        <dbReference type="SAM" id="Coils"/>
    </source>
</evidence>
<evidence type="ECO:0000313" key="3">
    <source>
        <dbReference type="EMBL" id="KAI1239958.1"/>
    </source>
</evidence>
<dbReference type="InterPro" id="IPR038820">
    <property type="entry name" value="CCDC171"/>
</dbReference>
<reference evidence="3" key="3">
    <citation type="submission" date="2022-01" db="EMBL/GenBank/DDBJ databases">
        <authorList>
            <person name="Rubenstein D.R."/>
        </authorList>
    </citation>
    <scope>NUCLEOTIDE SEQUENCE</scope>
    <source>
        <strain evidence="3">SS15</strain>
        <tissue evidence="3">Liver</tissue>
    </source>
</reference>
<evidence type="ECO:0000313" key="2">
    <source>
        <dbReference type="EMBL" id="KAG0117016.1"/>
    </source>
</evidence>
<feature type="coiled-coil region" evidence="1">
    <location>
        <begin position="956"/>
        <end position="983"/>
    </location>
</feature>
<proteinExistence type="predicted"/>
<comment type="caution">
    <text evidence="2">The sequence shown here is derived from an EMBL/GenBank/DDBJ whole genome shotgun (WGS) entry which is preliminary data.</text>
</comment>
<dbReference type="PANTHER" id="PTHR47899">
    <property type="entry name" value="COILED-COIL DOMAIN-CONTAINING PROTEIN 171"/>
    <property type="match status" value="1"/>
</dbReference>
<dbReference type="PANTHER" id="PTHR47899:SF1">
    <property type="entry name" value="COILED-COIL DOMAIN-CONTAINING PROTEIN 171"/>
    <property type="match status" value="1"/>
</dbReference>
<protein>
    <recommendedName>
        <fullName evidence="5">CC171 protein</fullName>
    </recommendedName>
</protein>
<evidence type="ECO:0008006" key="5">
    <source>
        <dbReference type="Google" id="ProtNLM"/>
    </source>
</evidence>
<dbReference type="AlphaFoldDB" id="A0A835TSB6"/>
<dbReference type="Proteomes" id="UP000618051">
    <property type="component" value="Unassembled WGS sequence"/>
</dbReference>
<sequence>MFLHNEECELLQKSNESELDAVVDLRRKLLQAKKENLDLTIQHNQEVSNYEKQIIKLRSEFERGEAIRQSLEYELAVARKGAHLKMCTAEEELSDAKNKLVELQVFNENLQQKVTETEKTFHDAQQKWEEEQQRLARMKDDISRIYNHEYVFLLKERNEVEIILLELNNELQNTRKKLRDVEVEHSSCNEVLRCQANELKCSTEREKRLKKELEAAAARTKKLEENIEAERAAHLASNFTSEIIQLRIRELEEAVHVEKDRREEALSDLEMIKKEFKRLEYAYEREKHNAQENLEKLNVIQVSVISAKKHQVFLTETYENNMRELELLLDSFAMSGQRTAGTCEDKDKPLSCSVIETLRCTLTAYQNKLEDMSNELEKTKALCKKGTKELEISEEKMCALRQNLKEAQDNMADANKELNHLHAKCADRETLIETLKMELQDVQQCWEKEQVRATESENEIQKLTRAYQKDMEVSHLEYVCKNKSNTMKELQQSQEDAFNKMAEQMKAQASCWQNEKKYLEQQYSGLLGEVHARAQEYQETAEKNKEKIYVLEKSQEKLALESISVKKMLTQFQKEHSSLLAACALLAGALYPLYGRLCAMSSQRDLLQDQVNIYELVNQKIRTLVHALSGDKENSQDEAKLKKRRSQSLIYVFRRAVIAVLAAKRLKVLAQSSSSLFTWTNGLKEGIGIPVCVGESKGKRNLSSCEEEELDCEEALSWFASSNLLAAIISSVTELQDVVNKPGTKSWLSGKLLLSAARNSFSKLMDNLNVIMETVPLDHSKYITYLEKDSLVQSLAHGLNKINTHALEAGLCDRLSSMKNIESLQKQIFGFTQRLHTAEVERRSLRLQLAEFKSNFSELKKKADKAQSLQEQLDMLKQKLFTHERFESVCEELNNALHREHQAQLLLNEQAQQLQELNNKLELQSSEEADKTQVLSESVKSLSEATMELRRRDRFLRQQNRLLTQLEQDKRRLSESIRDAESALCTAAKDRELVISHMKAVEDTLHKNII</sequence>
<feature type="coiled-coil region" evidence="1">
    <location>
        <begin position="355"/>
        <end position="424"/>
    </location>
</feature>
<keyword evidence="1" id="KW-0175">Coiled coil</keyword>
<accession>A0A835TSB6</accession>
<keyword evidence="4" id="KW-1185">Reference proteome</keyword>
<organism evidence="2">
    <name type="scientific">Lamprotornis superbus</name>
    <dbReference type="NCBI Taxonomy" id="245042"/>
    <lineage>
        <taxon>Eukaryota</taxon>
        <taxon>Metazoa</taxon>
        <taxon>Chordata</taxon>
        <taxon>Craniata</taxon>
        <taxon>Vertebrata</taxon>
        <taxon>Euteleostomi</taxon>
        <taxon>Archelosauria</taxon>
        <taxon>Archosauria</taxon>
        <taxon>Dinosauria</taxon>
        <taxon>Saurischia</taxon>
        <taxon>Theropoda</taxon>
        <taxon>Coelurosauria</taxon>
        <taxon>Aves</taxon>
        <taxon>Neognathae</taxon>
        <taxon>Neoaves</taxon>
        <taxon>Telluraves</taxon>
        <taxon>Australaves</taxon>
        <taxon>Passeriformes</taxon>
        <taxon>Sturnidae</taxon>
        <taxon>Lamprotornis</taxon>
    </lineage>
</organism>
<dbReference type="EMBL" id="JADDUC010000151">
    <property type="protein sequence ID" value="KAG0117016.1"/>
    <property type="molecule type" value="Genomic_DNA"/>
</dbReference>
<gene>
    <name evidence="3" type="ORF">IHE44_0011398</name>
    <name evidence="2" type="ORF">IHE44_003304</name>
</gene>
<reference evidence="3 4" key="2">
    <citation type="journal article" date="2021" name="J. Hered.">
        <title>Feather Gene Expression Elucidates the Developmental Basis of Plumage Iridescence in African Starlings.</title>
        <authorList>
            <person name="Rubenstein D.R."/>
            <person name="Corvelo A."/>
            <person name="MacManes M.D."/>
            <person name="Maia R."/>
            <person name="Narzisi G."/>
            <person name="Rousaki A."/>
            <person name="Vandenabeele P."/>
            <person name="Shawkey M.D."/>
            <person name="Solomon J."/>
        </authorList>
    </citation>
    <scope>NUCLEOTIDE SEQUENCE [LARGE SCALE GENOMIC DNA]</scope>
    <source>
        <strain evidence="3">SS15</strain>
    </source>
</reference>
<feature type="coiled-coil region" evidence="1">
    <location>
        <begin position="15"/>
        <end position="42"/>
    </location>
</feature>
<dbReference type="OrthoDB" id="287623at2759"/>